<dbReference type="PROSITE" id="PS51686">
    <property type="entry name" value="SAM_MT_RSMB_NOP"/>
    <property type="match status" value="1"/>
</dbReference>
<dbReference type="CDD" id="cd02440">
    <property type="entry name" value="AdoMet_MTases"/>
    <property type="match status" value="1"/>
</dbReference>
<dbReference type="PROSITE" id="PS01153">
    <property type="entry name" value="NOL1_NOP2_SUN"/>
    <property type="match status" value="1"/>
</dbReference>
<dbReference type="Gene3D" id="1.10.940.10">
    <property type="entry name" value="NusB-like"/>
    <property type="match status" value="1"/>
</dbReference>
<dbReference type="SUPFAM" id="SSF53335">
    <property type="entry name" value="S-adenosyl-L-methionine-dependent methyltransferases"/>
    <property type="match status" value="1"/>
</dbReference>
<keyword evidence="17" id="KW-1185">Reference proteome</keyword>
<dbReference type="EC" id="2.1.1.176" evidence="4"/>
<evidence type="ECO:0000256" key="9">
    <source>
        <dbReference type="ARBA" id="ARBA00022691"/>
    </source>
</evidence>
<evidence type="ECO:0000259" key="15">
    <source>
        <dbReference type="PROSITE" id="PS51686"/>
    </source>
</evidence>
<dbReference type="Pfam" id="PF01189">
    <property type="entry name" value="Methyltr_RsmB-F"/>
    <property type="match status" value="1"/>
</dbReference>
<comment type="function">
    <text evidence="1">Specifically methylates the cytosine at position 967 (m5C967) of 16S rRNA.</text>
</comment>
<protein>
    <recommendedName>
        <fullName evidence="4">16S rRNA (cytosine(967)-C(5))-methyltransferase</fullName>
        <ecNumber evidence="4">2.1.1.176</ecNumber>
    </recommendedName>
    <alternativeName>
        <fullName evidence="11">16S rRNA m5C967 methyltransferase</fullName>
    </alternativeName>
    <alternativeName>
        <fullName evidence="12">rRNA (cytosine-C(5)-)-methyltransferase RsmB</fullName>
    </alternativeName>
</protein>
<proteinExistence type="inferred from homology"/>
<evidence type="ECO:0000256" key="3">
    <source>
        <dbReference type="ARBA" id="ARBA00007494"/>
    </source>
</evidence>
<evidence type="ECO:0000256" key="13">
    <source>
        <dbReference type="ARBA" id="ARBA00047283"/>
    </source>
</evidence>
<evidence type="ECO:0000256" key="5">
    <source>
        <dbReference type="ARBA" id="ARBA00022490"/>
    </source>
</evidence>
<dbReference type="AlphaFoldDB" id="A0A2L1GPH9"/>
<comment type="similarity">
    <text evidence="3 14">Belongs to the class I-like SAM-binding methyltransferase superfamily. RsmB/NOP family.</text>
</comment>
<evidence type="ECO:0000313" key="16">
    <source>
        <dbReference type="EMBL" id="AVD71591.1"/>
    </source>
</evidence>
<dbReference type="PANTHER" id="PTHR22807">
    <property type="entry name" value="NOP2 YEAST -RELATED NOL1/NOP2/FMU SUN DOMAIN-CONTAINING"/>
    <property type="match status" value="1"/>
</dbReference>
<dbReference type="OrthoDB" id="9810297at2"/>
<sequence>MANPAQENARTAAVDTLTRWALQPAPIDRLFDSRAGRLAPADRRLARAIVYGVLRHQEVLDAALTEFSTHPLAKMTPQLRMTLRVGLFQLAFLSRIPASAAVNSTVNTAKRGRHPPWLVGFVNGVLRRAAAEREQLGRFFVDENGRPRCNHPEWLCTRWQAQFGEAAMRSICALNNQEPPLSLRVNTCKIGRADFLALLKKSGIRASPGRYSPVALVVEGYPGPLQTLSGYEAGFFQVQDEGAQLIAPLLSGFSTPVRVLDACAGLGGKTGHLAELLPAGSRIVALEPDRFRFRTLLENLSRLGHATGPGRRVEPLAGRLEGFARAQGRDQGEKFDAILVDAPCSGTGVIRRQPDIRWIRRPEDLPRYASGQIELLRQAVPLLRPGGLLVYATCSLEPEENMQVISRFLAEHSAFTPEPASLRLPETARKLVRAGGAFASRPTDGCDGFFACCLRRAL</sequence>
<dbReference type="EMBL" id="CP021255">
    <property type="protein sequence ID" value="AVD71591.1"/>
    <property type="molecule type" value="Genomic_DNA"/>
</dbReference>
<dbReference type="InterPro" id="IPR006027">
    <property type="entry name" value="NusB_RsmB_TIM44"/>
</dbReference>
<dbReference type="GO" id="GO:0005737">
    <property type="term" value="C:cytoplasm"/>
    <property type="evidence" value="ECO:0007669"/>
    <property type="project" value="UniProtKB-SubCell"/>
</dbReference>
<evidence type="ECO:0000256" key="14">
    <source>
        <dbReference type="PROSITE-ProRule" id="PRU01023"/>
    </source>
</evidence>
<dbReference type="InterPro" id="IPR023267">
    <property type="entry name" value="RCMT"/>
</dbReference>
<evidence type="ECO:0000256" key="10">
    <source>
        <dbReference type="ARBA" id="ARBA00022884"/>
    </source>
</evidence>
<comment type="catalytic activity">
    <reaction evidence="13">
        <text>cytidine(967) in 16S rRNA + S-adenosyl-L-methionine = 5-methylcytidine(967) in 16S rRNA + S-adenosyl-L-homocysteine + H(+)</text>
        <dbReference type="Rhea" id="RHEA:42748"/>
        <dbReference type="Rhea" id="RHEA-COMP:10219"/>
        <dbReference type="Rhea" id="RHEA-COMP:10220"/>
        <dbReference type="ChEBI" id="CHEBI:15378"/>
        <dbReference type="ChEBI" id="CHEBI:57856"/>
        <dbReference type="ChEBI" id="CHEBI:59789"/>
        <dbReference type="ChEBI" id="CHEBI:74483"/>
        <dbReference type="ChEBI" id="CHEBI:82748"/>
        <dbReference type="EC" id="2.1.1.176"/>
    </reaction>
</comment>
<dbReference type="InterPro" id="IPR049560">
    <property type="entry name" value="MeTrfase_RsmB-F_NOP2_cat"/>
</dbReference>
<comment type="caution">
    <text evidence="14">Lacks conserved residue(s) required for the propagation of feature annotation.</text>
</comment>
<evidence type="ECO:0000313" key="17">
    <source>
        <dbReference type="Proteomes" id="UP000239867"/>
    </source>
</evidence>
<evidence type="ECO:0000256" key="11">
    <source>
        <dbReference type="ARBA" id="ARBA00030399"/>
    </source>
</evidence>
<gene>
    <name evidence="16" type="ORF">CAY53_09025</name>
</gene>
<keyword evidence="7 14" id="KW-0489">Methyltransferase</keyword>
<evidence type="ECO:0000256" key="6">
    <source>
        <dbReference type="ARBA" id="ARBA00022552"/>
    </source>
</evidence>
<dbReference type="Proteomes" id="UP000239867">
    <property type="component" value="Chromosome"/>
</dbReference>
<evidence type="ECO:0000256" key="4">
    <source>
        <dbReference type="ARBA" id="ARBA00012140"/>
    </source>
</evidence>
<keyword evidence="10 14" id="KW-0694">RNA-binding</keyword>
<keyword evidence="9 14" id="KW-0949">S-adenosyl-L-methionine</keyword>
<dbReference type="Gene3D" id="3.40.50.150">
    <property type="entry name" value="Vaccinia Virus protein VP39"/>
    <property type="match status" value="1"/>
</dbReference>
<dbReference type="KEGG" id="deo:CAY53_09025"/>
<dbReference type="InterPro" id="IPR001678">
    <property type="entry name" value="MeTrfase_RsmB-F_NOP2_dom"/>
</dbReference>
<dbReference type="RefSeq" id="WP_104936839.1">
    <property type="nucleotide sequence ID" value="NZ_CP021255.1"/>
</dbReference>
<evidence type="ECO:0000256" key="7">
    <source>
        <dbReference type="ARBA" id="ARBA00022603"/>
    </source>
</evidence>
<organism evidence="16 17">
    <name type="scientific">Desulfobulbus oralis</name>
    <dbReference type="NCBI Taxonomy" id="1986146"/>
    <lineage>
        <taxon>Bacteria</taxon>
        <taxon>Pseudomonadati</taxon>
        <taxon>Thermodesulfobacteriota</taxon>
        <taxon>Desulfobulbia</taxon>
        <taxon>Desulfobulbales</taxon>
        <taxon>Desulfobulbaceae</taxon>
        <taxon>Desulfobulbus</taxon>
    </lineage>
</organism>
<dbReference type="Pfam" id="PF01029">
    <property type="entry name" value="NusB"/>
    <property type="match status" value="1"/>
</dbReference>
<feature type="binding site" evidence="14">
    <location>
        <position position="287"/>
    </location>
    <ligand>
        <name>S-adenosyl-L-methionine</name>
        <dbReference type="ChEBI" id="CHEBI:59789"/>
    </ligand>
</feature>
<evidence type="ECO:0000256" key="8">
    <source>
        <dbReference type="ARBA" id="ARBA00022679"/>
    </source>
</evidence>
<dbReference type="InterPro" id="IPR035926">
    <property type="entry name" value="NusB-like_sf"/>
</dbReference>
<name>A0A2L1GPH9_9BACT</name>
<evidence type="ECO:0000256" key="1">
    <source>
        <dbReference type="ARBA" id="ARBA00002724"/>
    </source>
</evidence>
<dbReference type="InterPro" id="IPR029063">
    <property type="entry name" value="SAM-dependent_MTases_sf"/>
</dbReference>
<accession>A0A2L1GPH9</accession>
<keyword evidence="5" id="KW-0963">Cytoplasm</keyword>
<feature type="domain" description="SAM-dependent MTase RsmB/NOP-type" evidence="15">
    <location>
        <begin position="171"/>
        <end position="457"/>
    </location>
</feature>
<dbReference type="InterPro" id="IPR004573">
    <property type="entry name" value="rRNA_ssu_MeTfrase_B"/>
</dbReference>
<dbReference type="PANTHER" id="PTHR22807:SF53">
    <property type="entry name" value="RIBOSOMAL RNA SMALL SUBUNIT METHYLTRANSFERASE B-RELATED"/>
    <property type="match status" value="1"/>
</dbReference>
<dbReference type="Gene3D" id="3.30.70.1170">
    <property type="entry name" value="Sun protein, domain 3"/>
    <property type="match status" value="1"/>
</dbReference>
<dbReference type="GO" id="GO:0008649">
    <property type="term" value="F:rRNA methyltransferase activity"/>
    <property type="evidence" value="ECO:0007669"/>
    <property type="project" value="InterPro"/>
</dbReference>
<reference evidence="16 17" key="1">
    <citation type="journal article" date="2018" name="MBio">
        <title>Insights into the evolution of host association through the isolation and characterization of a novel human periodontal pathobiont, Desulfobulbus oralis.</title>
        <authorList>
            <person name="Cross K.L."/>
            <person name="Chirania P."/>
            <person name="Xiong W."/>
            <person name="Beall C.J."/>
            <person name="Elkins J.G."/>
            <person name="Giannone R.J."/>
            <person name="Griffen A.L."/>
            <person name="Guss A.M."/>
            <person name="Hettich R.L."/>
            <person name="Joshi S.S."/>
            <person name="Mokrzan E.M."/>
            <person name="Martin R.K."/>
            <person name="Zhulin I.B."/>
            <person name="Leys E.J."/>
            <person name="Podar M."/>
        </authorList>
    </citation>
    <scope>NUCLEOTIDE SEQUENCE [LARGE SCALE GENOMIC DNA]</scope>
    <source>
        <strain evidence="16 17">ORNL</strain>
    </source>
</reference>
<evidence type="ECO:0000256" key="2">
    <source>
        <dbReference type="ARBA" id="ARBA00004496"/>
    </source>
</evidence>
<dbReference type="GO" id="GO:0003723">
    <property type="term" value="F:RNA binding"/>
    <property type="evidence" value="ECO:0007669"/>
    <property type="project" value="UniProtKB-UniRule"/>
</dbReference>
<dbReference type="GO" id="GO:0006355">
    <property type="term" value="P:regulation of DNA-templated transcription"/>
    <property type="evidence" value="ECO:0007669"/>
    <property type="project" value="InterPro"/>
</dbReference>
<feature type="active site" description="Nucleophile" evidence="14">
    <location>
        <position position="394"/>
    </location>
</feature>
<dbReference type="SUPFAM" id="SSF48013">
    <property type="entry name" value="NusB-like"/>
    <property type="match status" value="1"/>
</dbReference>
<keyword evidence="8 14" id="KW-0808">Transferase</keyword>
<comment type="subcellular location">
    <subcellularLocation>
        <location evidence="2">Cytoplasm</location>
    </subcellularLocation>
</comment>
<evidence type="ECO:0000256" key="12">
    <source>
        <dbReference type="ARBA" id="ARBA00031088"/>
    </source>
</evidence>
<dbReference type="Pfam" id="PF22458">
    <property type="entry name" value="RsmF-B_ferredox"/>
    <property type="match status" value="1"/>
</dbReference>
<feature type="binding site" evidence="14">
    <location>
        <position position="341"/>
    </location>
    <ligand>
        <name>S-adenosyl-L-methionine</name>
        <dbReference type="ChEBI" id="CHEBI:59789"/>
    </ligand>
</feature>
<keyword evidence="6" id="KW-0698">rRNA processing</keyword>
<dbReference type="InterPro" id="IPR018314">
    <property type="entry name" value="RsmB/NOL1/NOP2-like_CS"/>
</dbReference>
<dbReference type="NCBIfam" id="TIGR00563">
    <property type="entry name" value="rsmB"/>
    <property type="match status" value="1"/>
</dbReference>
<dbReference type="InterPro" id="IPR054728">
    <property type="entry name" value="RsmB-like_ferredoxin"/>
</dbReference>
<dbReference type="PRINTS" id="PR02008">
    <property type="entry name" value="RCMTFAMILY"/>
</dbReference>